<evidence type="ECO:0000259" key="1">
    <source>
        <dbReference type="Pfam" id="PF07727"/>
    </source>
</evidence>
<dbReference type="EMBL" id="JAVXUP010000300">
    <property type="protein sequence ID" value="KAK3031580.1"/>
    <property type="molecule type" value="Genomic_DNA"/>
</dbReference>
<proteinExistence type="predicted"/>
<gene>
    <name evidence="2" type="ORF">RJ639_036379</name>
</gene>
<reference evidence="2" key="1">
    <citation type="submission" date="2022-12" db="EMBL/GenBank/DDBJ databases">
        <title>Draft genome assemblies for two species of Escallonia (Escalloniales).</title>
        <authorList>
            <person name="Chanderbali A."/>
            <person name="Dervinis C."/>
            <person name="Anghel I."/>
            <person name="Soltis D."/>
            <person name="Soltis P."/>
            <person name="Zapata F."/>
        </authorList>
    </citation>
    <scope>NUCLEOTIDE SEQUENCE</scope>
    <source>
        <strain evidence="2">UCBG64.0493</strain>
        <tissue evidence="2">Leaf</tissue>
    </source>
</reference>
<sequence>MLIRKPLALNGFSESKDVLMDLPLVTHIEGIDYHDTFASVAKLVTLRVLLTIATAHNWPIHQVDVHNAFLHVDPATDSYLLEDKKANHHFRSSAEAEYRAMAVATCELLAFSTSYVILAYL</sequence>
<protein>
    <recommendedName>
        <fullName evidence="1">Reverse transcriptase Ty1/copia-type domain-containing protein</fullName>
    </recommendedName>
</protein>
<name>A0AA88X3D0_9ASTE</name>
<organism evidence="2 3">
    <name type="scientific">Escallonia herrerae</name>
    <dbReference type="NCBI Taxonomy" id="1293975"/>
    <lineage>
        <taxon>Eukaryota</taxon>
        <taxon>Viridiplantae</taxon>
        <taxon>Streptophyta</taxon>
        <taxon>Embryophyta</taxon>
        <taxon>Tracheophyta</taxon>
        <taxon>Spermatophyta</taxon>
        <taxon>Magnoliopsida</taxon>
        <taxon>eudicotyledons</taxon>
        <taxon>Gunneridae</taxon>
        <taxon>Pentapetalae</taxon>
        <taxon>asterids</taxon>
        <taxon>campanulids</taxon>
        <taxon>Escalloniales</taxon>
        <taxon>Escalloniaceae</taxon>
        <taxon>Escallonia</taxon>
    </lineage>
</organism>
<dbReference type="AlphaFoldDB" id="A0AA88X3D0"/>
<evidence type="ECO:0000313" key="3">
    <source>
        <dbReference type="Proteomes" id="UP001188597"/>
    </source>
</evidence>
<comment type="caution">
    <text evidence="2">The sequence shown here is derived from an EMBL/GenBank/DDBJ whole genome shotgun (WGS) entry which is preliminary data.</text>
</comment>
<dbReference type="InterPro" id="IPR013103">
    <property type="entry name" value="RVT_2"/>
</dbReference>
<feature type="domain" description="Reverse transcriptase Ty1/copia-type" evidence="1">
    <location>
        <begin position="27"/>
        <end position="80"/>
    </location>
</feature>
<dbReference type="Pfam" id="PF07727">
    <property type="entry name" value="RVT_2"/>
    <property type="match status" value="1"/>
</dbReference>
<accession>A0AA88X3D0</accession>
<keyword evidence="3" id="KW-1185">Reference proteome</keyword>
<dbReference type="Proteomes" id="UP001188597">
    <property type="component" value="Unassembled WGS sequence"/>
</dbReference>
<evidence type="ECO:0000313" key="2">
    <source>
        <dbReference type="EMBL" id="KAK3031580.1"/>
    </source>
</evidence>